<dbReference type="Pfam" id="PF01593">
    <property type="entry name" value="Amino_oxidase"/>
    <property type="match status" value="1"/>
</dbReference>
<dbReference type="Gene3D" id="3.50.50.60">
    <property type="entry name" value="FAD/NAD(P)-binding domain"/>
    <property type="match status" value="1"/>
</dbReference>
<evidence type="ECO:0000256" key="8">
    <source>
        <dbReference type="ARBA" id="ARBA00047321"/>
    </source>
</evidence>
<evidence type="ECO:0000313" key="11">
    <source>
        <dbReference type="Proteomes" id="UP001500713"/>
    </source>
</evidence>
<protein>
    <recommendedName>
        <fullName evidence="5">Tryptophan 2-monooxygenase</fullName>
        <ecNumber evidence="4">1.13.12.3</ecNumber>
    </recommendedName>
</protein>
<comment type="pathway">
    <text evidence="2">Plant hormone metabolism; auxin biosynthesis.</text>
</comment>
<comment type="cofactor">
    <cofactor evidence="1">
        <name>FAD</name>
        <dbReference type="ChEBI" id="CHEBI:57692"/>
    </cofactor>
</comment>
<sequence length="457" mass="50149">MSASLIACTAPRRTWSKTTADVIVIGAGLAGLHATWQLEQTGLKVILLEGNSRTGGRLYTLDNLPGAPDAGGVQIGAAYKRFNTIADRLDVERYLPESGRGGYLYNVRGQNFLKDEWPSLPQNRLADGEKGTSPDALFFSYMRKLPTLETTADWMSPEITAGDVSLASWLKAQGASDEAMRFMNANLNGRTLEEMSMLHMQRTLSMFGAARKANPGPTRFIRGGSQRMTDAMTNTLNSDIILNAPVSAIEDEGDGVEVTLVDGRKYGARHVICTAPFSTVRNMKIEAALPLAMRNTIRRLPYTKASFVFLRASDAFWKEDGLPEYIWSDDPLIGRVFTLNSDPPLLKIWVNGPAAEALDSMDPQRAAAEIITRIEKIRPSAKGKLSYLDMFSWQKEPFARGIYHHIGTGVGAALASTVQHQGERLHFAGEHMTQNWPGMEGALETAERATSRVLALA</sequence>
<evidence type="ECO:0000256" key="5">
    <source>
        <dbReference type="ARBA" id="ARBA00017871"/>
    </source>
</evidence>
<evidence type="ECO:0000256" key="1">
    <source>
        <dbReference type="ARBA" id="ARBA00001974"/>
    </source>
</evidence>
<dbReference type="PANTHER" id="PTHR10742:SF410">
    <property type="entry name" value="LYSINE-SPECIFIC HISTONE DEMETHYLASE 2"/>
    <property type="match status" value="1"/>
</dbReference>
<keyword evidence="6" id="KW-0560">Oxidoreductase</keyword>
<dbReference type="InterPro" id="IPR002937">
    <property type="entry name" value="Amino_oxidase"/>
</dbReference>
<dbReference type="EC" id="1.13.12.3" evidence="4"/>
<evidence type="ECO:0000259" key="9">
    <source>
        <dbReference type="Pfam" id="PF01593"/>
    </source>
</evidence>
<dbReference type="SUPFAM" id="SSF51905">
    <property type="entry name" value="FAD/NAD(P)-binding domain"/>
    <property type="match status" value="1"/>
</dbReference>
<evidence type="ECO:0000256" key="7">
    <source>
        <dbReference type="ARBA" id="ARBA00023070"/>
    </source>
</evidence>
<gene>
    <name evidence="10" type="ORF">GCM10009096_31290</name>
</gene>
<dbReference type="SUPFAM" id="SSF54373">
    <property type="entry name" value="FAD-linked reductases, C-terminal domain"/>
    <property type="match status" value="1"/>
</dbReference>
<proteinExistence type="inferred from homology"/>
<evidence type="ECO:0000256" key="6">
    <source>
        <dbReference type="ARBA" id="ARBA00023002"/>
    </source>
</evidence>
<evidence type="ECO:0000256" key="2">
    <source>
        <dbReference type="ARBA" id="ARBA00004814"/>
    </source>
</evidence>
<reference evidence="11" key="1">
    <citation type="journal article" date="2019" name="Int. J. Syst. Evol. Microbiol.">
        <title>The Global Catalogue of Microorganisms (GCM) 10K type strain sequencing project: providing services to taxonomists for standard genome sequencing and annotation.</title>
        <authorList>
            <consortium name="The Broad Institute Genomics Platform"/>
            <consortium name="The Broad Institute Genome Sequencing Center for Infectious Disease"/>
            <person name="Wu L."/>
            <person name="Ma J."/>
        </authorList>
    </citation>
    <scope>NUCLEOTIDE SEQUENCE [LARGE SCALE GENOMIC DNA]</scope>
    <source>
        <strain evidence="11">JCM 14162</strain>
    </source>
</reference>
<dbReference type="EMBL" id="BAAAEM010000003">
    <property type="protein sequence ID" value="GAA0486250.1"/>
    <property type="molecule type" value="Genomic_DNA"/>
</dbReference>
<comment type="catalytic activity">
    <reaction evidence="8">
        <text>L-tryptophan + O2 = indole-3-acetamide + CO2 + H2O</text>
        <dbReference type="Rhea" id="RHEA:16165"/>
        <dbReference type="ChEBI" id="CHEBI:15377"/>
        <dbReference type="ChEBI" id="CHEBI:15379"/>
        <dbReference type="ChEBI" id="CHEBI:16031"/>
        <dbReference type="ChEBI" id="CHEBI:16526"/>
        <dbReference type="ChEBI" id="CHEBI:57912"/>
        <dbReference type="EC" id="1.13.12.3"/>
    </reaction>
</comment>
<feature type="domain" description="Amine oxidase" evidence="9">
    <location>
        <begin position="29"/>
        <end position="454"/>
    </location>
</feature>
<name>A0ABP3KXG9_9SPHN</name>
<comment type="caution">
    <text evidence="10">The sequence shown here is derived from an EMBL/GenBank/DDBJ whole genome shotgun (WGS) entry which is preliminary data.</text>
</comment>
<evidence type="ECO:0000256" key="4">
    <source>
        <dbReference type="ARBA" id="ARBA00012535"/>
    </source>
</evidence>
<evidence type="ECO:0000256" key="3">
    <source>
        <dbReference type="ARBA" id="ARBA00005833"/>
    </source>
</evidence>
<dbReference type="InterPro" id="IPR001613">
    <property type="entry name" value="Flavin_amine_oxidase"/>
</dbReference>
<evidence type="ECO:0000313" key="10">
    <source>
        <dbReference type="EMBL" id="GAA0486250.1"/>
    </source>
</evidence>
<dbReference type="PANTHER" id="PTHR10742">
    <property type="entry name" value="FLAVIN MONOAMINE OXIDASE"/>
    <property type="match status" value="1"/>
</dbReference>
<dbReference type="InterPro" id="IPR036188">
    <property type="entry name" value="FAD/NAD-bd_sf"/>
</dbReference>
<organism evidence="10 11">
    <name type="scientific">Parasphingorhabdus litoris</name>
    <dbReference type="NCBI Taxonomy" id="394733"/>
    <lineage>
        <taxon>Bacteria</taxon>
        <taxon>Pseudomonadati</taxon>
        <taxon>Pseudomonadota</taxon>
        <taxon>Alphaproteobacteria</taxon>
        <taxon>Sphingomonadales</taxon>
        <taxon>Sphingomonadaceae</taxon>
        <taxon>Parasphingorhabdus</taxon>
    </lineage>
</organism>
<comment type="similarity">
    <text evidence="3">Belongs to the tryptophan 2-monooxygenase family.</text>
</comment>
<keyword evidence="7" id="KW-0073">Auxin biosynthesis</keyword>
<dbReference type="Proteomes" id="UP001500713">
    <property type="component" value="Unassembled WGS sequence"/>
</dbReference>
<dbReference type="InterPro" id="IPR050281">
    <property type="entry name" value="Flavin_monoamine_oxidase"/>
</dbReference>
<dbReference type="PRINTS" id="PR00757">
    <property type="entry name" value="AMINEOXDASEF"/>
</dbReference>
<accession>A0ABP3KXG9</accession>
<keyword evidence="11" id="KW-1185">Reference proteome</keyword>